<dbReference type="RefSeq" id="WP_171628702.1">
    <property type="nucleotide sequence ID" value="NZ_WHNY01000005.1"/>
</dbReference>
<evidence type="ECO:0000259" key="4">
    <source>
        <dbReference type="Pfam" id="PF13088"/>
    </source>
</evidence>
<protein>
    <recommendedName>
        <fullName evidence="3">exo-alpha-sialidase</fullName>
        <ecNumber evidence="3">3.2.1.18</ecNumber>
    </recommendedName>
</protein>
<evidence type="ECO:0000256" key="1">
    <source>
        <dbReference type="ARBA" id="ARBA00000427"/>
    </source>
</evidence>
<name>A0ABX1X3A8_9BACL</name>
<dbReference type="PANTHER" id="PTHR10628">
    <property type="entry name" value="SIALIDASE"/>
    <property type="match status" value="1"/>
</dbReference>
<accession>A0ABX1X3A8</accession>
<dbReference type="InterPro" id="IPR026856">
    <property type="entry name" value="Sialidase_fam"/>
</dbReference>
<dbReference type="EMBL" id="WHNY01000005">
    <property type="protein sequence ID" value="NOU62892.1"/>
    <property type="molecule type" value="Genomic_DNA"/>
</dbReference>
<evidence type="ECO:0000313" key="5">
    <source>
        <dbReference type="EMBL" id="NOU62892.1"/>
    </source>
</evidence>
<dbReference type="Gene3D" id="2.120.10.10">
    <property type="match status" value="2"/>
</dbReference>
<comment type="similarity">
    <text evidence="2">Belongs to the glycosyl hydrolase 33 family.</text>
</comment>
<evidence type="ECO:0000256" key="2">
    <source>
        <dbReference type="ARBA" id="ARBA00009348"/>
    </source>
</evidence>
<dbReference type="Pfam" id="PF13088">
    <property type="entry name" value="BNR_2"/>
    <property type="match status" value="1"/>
</dbReference>
<dbReference type="SUPFAM" id="SSF50939">
    <property type="entry name" value="Sialidases"/>
    <property type="match status" value="1"/>
</dbReference>
<dbReference type="Pfam" id="PF13385">
    <property type="entry name" value="Laminin_G_3"/>
    <property type="match status" value="1"/>
</dbReference>
<keyword evidence="6" id="KW-1185">Reference proteome</keyword>
<dbReference type="Gene3D" id="2.60.120.200">
    <property type="match status" value="1"/>
</dbReference>
<dbReference type="InterPro" id="IPR013320">
    <property type="entry name" value="ConA-like_dom_sf"/>
</dbReference>
<dbReference type="Proteomes" id="UP000653578">
    <property type="component" value="Unassembled WGS sequence"/>
</dbReference>
<dbReference type="InterPro" id="IPR036278">
    <property type="entry name" value="Sialidase_sf"/>
</dbReference>
<dbReference type="SUPFAM" id="SSF49899">
    <property type="entry name" value="Concanavalin A-like lectins/glucanases"/>
    <property type="match status" value="1"/>
</dbReference>
<gene>
    <name evidence="5" type="ORF">GC096_02380</name>
</gene>
<evidence type="ECO:0000313" key="6">
    <source>
        <dbReference type="Proteomes" id="UP000653578"/>
    </source>
</evidence>
<comment type="catalytic activity">
    <reaction evidence="1">
        <text>Hydrolysis of alpha-(2-&gt;3)-, alpha-(2-&gt;6)-, alpha-(2-&gt;8)- glycosidic linkages of terminal sialic acid residues in oligosaccharides, glycoproteins, glycolipids, colominic acid and synthetic substrates.</text>
        <dbReference type="EC" id="3.2.1.18"/>
    </reaction>
</comment>
<sequence>MNEETVSEWRDARNIKWGLEIPCEFYCDQPYIVVTERGEWVCVMTTGQGVEGERGQHVVSTISRDQGHTWSELIDIEPADGPEASWVMPLLVRGGRIYAFYTYNTDNRQDVISDSGKLISRVDTLGDLTFKYSDDDGRTWSAERYKVPIRSMAIDRNNPYGGEPQFFWGVGKPIIHHDAVYMGLAKVGSFGEGFMASSEGIFMKSKNIWTEHDASRIEWETLPDGDYGIRAPHGRVADEHNPVGLADGSLYCTFRTVEGHNGHAYSRDGGHTWTTSQYAEYRPGGRRIKHPRAANFVRKFSNGKFILWFHNHGRDNRGTPSLAYNDRNPVWMCGGVEKDGFIHWSQPEIVLYDDDPAVRISYPDFIEEGGEYFISETQKTIARIHELDRALLEAMWGQHDLKAAKRTKRGLFYEAEAAALAGTPTKLPKLPKLPSLQNGGSFTVELWLLAGSRSAAGPLLETRGADGRGIAIELTVRGTLRLTMNDGRSECSWESDEGLLQPNRWHHAAIIVDGGPHIITMVINGELCDGGTQRQFGWGRFSPQLREVSGSELALIGGAQSVTVGALRLYDRYLLTSEAVGNYQSGR</sequence>
<comment type="caution">
    <text evidence="5">The sequence shown here is derived from an EMBL/GenBank/DDBJ whole genome shotgun (WGS) entry which is preliminary data.</text>
</comment>
<organism evidence="5 6">
    <name type="scientific">Paenibacillus plantarum</name>
    <dbReference type="NCBI Taxonomy" id="2654975"/>
    <lineage>
        <taxon>Bacteria</taxon>
        <taxon>Bacillati</taxon>
        <taxon>Bacillota</taxon>
        <taxon>Bacilli</taxon>
        <taxon>Bacillales</taxon>
        <taxon>Paenibacillaceae</taxon>
        <taxon>Paenibacillus</taxon>
    </lineage>
</organism>
<dbReference type="CDD" id="cd15482">
    <property type="entry name" value="Sialidase_non-viral"/>
    <property type="match status" value="1"/>
</dbReference>
<evidence type="ECO:0000256" key="3">
    <source>
        <dbReference type="ARBA" id="ARBA00012733"/>
    </source>
</evidence>
<feature type="domain" description="Sialidase" evidence="4">
    <location>
        <begin position="89"/>
        <end position="370"/>
    </location>
</feature>
<dbReference type="InterPro" id="IPR011040">
    <property type="entry name" value="Sialidase"/>
</dbReference>
<proteinExistence type="inferred from homology"/>
<dbReference type="EC" id="3.2.1.18" evidence="3"/>
<reference evidence="5 6" key="1">
    <citation type="submission" date="2019-10" db="EMBL/GenBank/DDBJ databases">
        <title>Description of Paenibacillus humi sp. nov.</title>
        <authorList>
            <person name="Carlier A."/>
            <person name="Qi S."/>
        </authorList>
    </citation>
    <scope>NUCLEOTIDE SEQUENCE [LARGE SCALE GENOMIC DNA]</scope>
    <source>
        <strain evidence="5 6">LMG 31461</strain>
    </source>
</reference>
<dbReference type="PANTHER" id="PTHR10628:SF30">
    <property type="entry name" value="EXO-ALPHA-SIALIDASE"/>
    <property type="match status" value="1"/>
</dbReference>